<sequence length="397" mass="46065">MKKVMSFLTVLIFIISLSLSVNAQTITEIEISELERSSKDLILKQLPYTEGDIYSEQKLILSRKIIFNSDLFNPISLKLSAQKTENNNFQIYIDAQDSGIFMIHPWEFAVRKTTGLLGEKFEQKIRNPQGNGLSYLFALDWSNDSYQEYGLEYLGEKGRIYSFNFRDFDRDLEFNQQVFKSKGNFYQFSLESIPTAEIKNQYSLKFQENNYQINNFIQKQQYLIPEYNLRYNKNFSFEVELSRAFSLNDNFDDFSSFELNLNKEYTLSEKSRIIADFKGGFSSDNTPLNYQFTAGGFSKIDGGIPIRGQDYDFAGTKYIKNTLEYHRMLWRRDLWGVIFIDNAKIAAADTEFEDLSWENDAGLGVIYYSFLGPIRADIAFDNGDSSPKFKIGFGNSF</sequence>
<evidence type="ECO:0000313" key="3">
    <source>
        <dbReference type="Proteomes" id="UP000295176"/>
    </source>
</evidence>
<dbReference type="Gene3D" id="3.10.20.310">
    <property type="entry name" value="membrane protein fhac"/>
    <property type="match status" value="1"/>
</dbReference>
<accession>A0A4R6RC04</accession>
<organism evidence="2 3">
    <name type="scientific">Halanaerobium saccharolyticum</name>
    <dbReference type="NCBI Taxonomy" id="43595"/>
    <lineage>
        <taxon>Bacteria</taxon>
        <taxon>Bacillati</taxon>
        <taxon>Bacillota</taxon>
        <taxon>Clostridia</taxon>
        <taxon>Halanaerobiales</taxon>
        <taxon>Halanaerobiaceae</taxon>
        <taxon>Halanaerobium</taxon>
    </lineage>
</organism>
<proteinExistence type="predicted"/>
<dbReference type="Proteomes" id="UP000295176">
    <property type="component" value="Unassembled WGS sequence"/>
</dbReference>
<feature type="signal peptide" evidence="1">
    <location>
        <begin position="1"/>
        <end position="23"/>
    </location>
</feature>
<evidence type="ECO:0000256" key="1">
    <source>
        <dbReference type="SAM" id="SignalP"/>
    </source>
</evidence>
<dbReference type="Gene3D" id="2.40.160.50">
    <property type="entry name" value="membrane protein fhac: a member of the omp85/tpsb transporter family"/>
    <property type="match status" value="1"/>
</dbReference>
<comment type="caution">
    <text evidence="2">The sequence shown here is derived from an EMBL/GenBank/DDBJ whole genome shotgun (WGS) entry which is preliminary data.</text>
</comment>
<gene>
    <name evidence="2" type="ORF">C7957_1445</name>
</gene>
<evidence type="ECO:0000313" key="2">
    <source>
        <dbReference type="EMBL" id="TDP83609.1"/>
    </source>
</evidence>
<dbReference type="EMBL" id="SNXX01000044">
    <property type="protein sequence ID" value="TDP83609.1"/>
    <property type="molecule type" value="Genomic_DNA"/>
</dbReference>
<reference evidence="2 3" key="1">
    <citation type="submission" date="2019-03" db="EMBL/GenBank/DDBJ databases">
        <title>Subsurface microbial communities from deep shales in Ohio and West Virginia, USA.</title>
        <authorList>
            <person name="Wrighton K."/>
        </authorList>
    </citation>
    <scope>NUCLEOTIDE SEQUENCE [LARGE SCALE GENOMIC DNA]</scope>
    <source>
        <strain evidence="2 3">MSL 7</strain>
    </source>
</reference>
<protein>
    <recommendedName>
        <fullName evidence="4">Surface antigen-like variable number repeat protein</fullName>
    </recommendedName>
</protein>
<evidence type="ECO:0008006" key="4">
    <source>
        <dbReference type="Google" id="ProtNLM"/>
    </source>
</evidence>
<dbReference type="AlphaFoldDB" id="A0A4R6RC04"/>
<feature type="chain" id="PRO_5020801127" description="Surface antigen-like variable number repeat protein" evidence="1">
    <location>
        <begin position="24"/>
        <end position="397"/>
    </location>
</feature>
<name>A0A4R6RC04_9FIRM</name>
<dbReference type="RefSeq" id="WP_133531288.1">
    <property type="nucleotide sequence ID" value="NZ_SNXX01000044.1"/>
</dbReference>
<keyword evidence="1" id="KW-0732">Signal</keyword>